<feature type="transmembrane region" description="Helical" evidence="7">
    <location>
        <begin position="34"/>
        <end position="55"/>
    </location>
</feature>
<feature type="transmembrane region" description="Helical" evidence="7">
    <location>
        <begin position="105"/>
        <end position="124"/>
    </location>
</feature>
<dbReference type="RefSeq" id="WP_158357019.1">
    <property type="nucleotide sequence ID" value="NZ_JACRTJ010000018.1"/>
</dbReference>
<feature type="transmembrane region" description="Helical" evidence="7">
    <location>
        <begin position="164"/>
        <end position="181"/>
    </location>
</feature>
<evidence type="ECO:0000313" key="9">
    <source>
        <dbReference type="EMBL" id="MBC8599391.1"/>
    </source>
</evidence>
<dbReference type="Pfam" id="PF03458">
    <property type="entry name" value="Gly_transporter"/>
    <property type="match status" value="2"/>
</dbReference>
<dbReference type="Proteomes" id="UP000647491">
    <property type="component" value="Unassembled WGS sequence"/>
</dbReference>
<comment type="similarity">
    <text evidence="2">Belongs to the UPF0126 family.</text>
</comment>
<evidence type="ECO:0000256" key="1">
    <source>
        <dbReference type="ARBA" id="ARBA00004651"/>
    </source>
</evidence>
<reference evidence="9 10" key="1">
    <citation type="submission" date="2020-08" db="EMBL/GenBank/DDBJ databases">
        <title>Genome public.</title>
        <authorList>
            <person name="Liu C."/>
            <person name="Sun Q."/>
        </authorList>
    </citation>
    <scope>NUCLEOTIDE SEQUENCE [LARGE SCALE GENOMIC DNA]</scope>
    <source>
        <strain evidence="9 10">BX10</strain>
    </source>
</reference>
<evidence type="ECO:0000256" key="4">
    <source>
        <dbReference type="ARBA" id="ARBA00022692"/>
    </source>
</evidence>
<name>A0ABR7NTE2_9FIRM</name>
<dbReference type="EMBL" id="JACRTJ010000018">
    <property type="protein sequence ID" value="MBC8599391.1"/>
    <property type="molecule type" value="Genomic_DNA"/>
</dbReference>
<keyword evidence="4 7" id="KW-0812">Transmembrane</keyword>
<dbReference type="PANTHER" id="PTHR30506">
    <property type="entry name" value="INNER MEMBRANE PROTEIN"/>
    <property type="match status" value="1"/>
</dbReference>
<evidence type="ECO:0000259" key="8">
    <source>
        <dbReference type="Pfam" id="PF03458"/>
    </source>
</evidence>
<feature type="domain" description="Glycine transporter" evidence="8">
    <location>
        <begin position="10"/>
        <end position="83"/>
    </location>
</feature>
<keyword evidence="3" id="KW-1003">Cell membrane</keyword>
<evidence type="ECO:0000256" key="6">
    <source>
        <dbReference type="ARBA" id="ARBA00023136"/>
    </source>
</evidence>
<comment type="caution">
    <text evidence="9">The sequence shown here is derived from an EMBL/GenBank/DDBJ whole genome shotgun (WGS) entry which is preliminary data.</text>
</comment>
<evidence type="ECO:0000256" key="7">
    <source>
        <dbReference type="SAM" id="Phobius"/>
    </source>
</evidence>
<feature type="domain" description="Glycine transporter" evidence="8">
    <location>
        <begin position="105"/>
        <end position="180"/>
    </location>
</feature>
<evidence type="ECO:0000313" key="10">
    <source>
        <dbReference type="Proteomes" id="UP000647491"/>
    </source>
</evidence>
<evidence type="ECO:0000256" key="3">
    <source>
        <dbReference type="ARBA" id="ARBA00022475"/>
    </source>
</evidence>
<gene>
    <name evidence="9" type="ORF">H8708_09165</name>
</gene>
<protein>
    <submittedName>
        <fullName evidence="9">Trimeric intracellular cation channel family protein</fullName>
    </submittedName>
</protein>
<evidence type="ECO:0000256" key="2">
    <source>
        <dbReference type="ARBA" id="ARBA00008193"/>
    </source>
</evidence>
<organism evidence="9 10">
    <name type="scientific">Enterocloster hominis</name>
    <name type="common">ex Liu et al. 2021</name>
    <dbReference type="NCBI Taxonomy" id="2763663"/>
    <lineage>
        <taxon>Bacteria</taxon>
        <taxon>Bacillati</taxon>
        <taxon>Bacillota</taxon>
        <taxon>Clostridia</taxon>
        <taxon>Lachnospirales</taxon>
        <taxon>Lachnospiraceae</taxon>
        <taxon>Enterocloster</taxon>
    </lineage>
</organism>
<accession>A0ABR7NTE2</accession>
<feature type="transmembrane region" description="Helical" evidence="7">
    <location>
        <begin position="130"/>
        <end position="152"/>
    </location>
</feature>
<feature type="transmembrane region" description="Helical" evidence="7">
    <location>
        <begin position="6"/>
        <end position="27"/>
    </location>
</feature>
<comment type="subcellular location">
    <subcellularLocation>
        <location evidence="1">Cell membrane</location>
        <topology evidence="1">Multi-pass membrane protein</topology>
    </subcellularLocation>
</comment>
<proteinExistence type="inferred from homology"/>
<sequence>MLPDINVYKILEIIGTIAFASSGAMVAVKRRLDYLGIVVLGVTTAVGGGMCRDILIGQTPPGMFLDPTNTIIAFWTVNCMFLTIRMKWSQLLHLQGETYDNIMNFLDAVGLGLFTATGVNMAISAGFGNNGFLCAFLGVITGVGGGILRDILSGQTPVVLRKHIYACASIAGAVSYLLFMQAADHNLSMFLSSSIVVMIRLLARKYDWNLPGAQ</sequence>
<dbReference type="InterPro" id="IPR005115">
    <property type="entry name" value="Gly_transporter"/>
</dbReference>
<dbReference type="PANTHER" id="PTHR30506:SF3">
    <property type="entry name" value="UPF0126 INNER MEMBRANE PROTEIN YADS-RELATED"/>
    <property type="match status" value="1"/>
</dbReference>
<keyword evidence="6 7" id="KW-0472">Membrane</keyword>
<keyword evidence="10" id="KW-1185">Reference proteome</keyword>
<evidence type="ECO:0000256" key="5">
    <source>
        <dbReference type="ARBA" id="ARBA00022989"/>
    </source>
</evidence>
<keyword evidence="5 7" id="KW-1133">Transmembrane helix</keyword>
<feature type="transmembrane region" description="Helical" evidence="7">
    <location>
        <begin position="67"/>
        <end position="84"/>
    </location>
</feature>